<dbReference type="EMBL" id="JADBGF010000001">
    <property type="protein sequence ID" value="MBE1599876.1"/>
    <property type="molecule type" value="Genomic_DNA"/>
</dbReference>
<comment type="caution">
    <text evidence="1">The sequence shown here is derived from an EMBL/GenBank/DDBJ whole genome shotgun (WGS) entry which is preliminary data.</text>
</comment>
<dbReference type="RefSeq" id="WP_050399592.1">
    <property type="nucleotide sequence ID" value="NZ_JADBGF010000001.1"/>
</dbReference>
<accession>A0A8I0P550</accession>
<name>A0A8I0P550_9ACTN</name>
<sequence length="123" mass="13104">MTAPTCDDTLTAEDIHRAVHSLCQLTAHLHTSPHPAEAGVLLGPLLDADHGLITRLALPLREVSRLLAQHAAVPWDRTVASLVGEYFDAADAVDQLRQPLHNALRALEPRTGHGQGSGSGVCQ</sequence>
<dbReference type="AlphaFoldDB" id="A0A8I0P550"/>
<proteinExistence type="predicted"/>
<evidence type="ECO:0000313" key="2">
    <source>
        <dbReference type="Proteomes" id="UP000629287"/>
    </source>
</evidence>
<dbReference type="Proteomes" id="UP000629287">
    <property type="component" value="Unassembled WGS sequence"/>
</dbReference>
<gene>
    <name evidence="1" type="ORF">H4687_006005</name>
</gene>
<organism evidence="1 2">
    <name type="scientific">Streptomyces stelliscabiei</name>
    <dbReference type="NCBI Taxonomy" id="146820"/>
    <lineage>
        <taxon>Bacteria</taxon>
        <taxon>Bacillati</taxon>
        <taxon>Actinomycetota</taxon>
        <taxon>Actinomycetes</taxon>
        <taxon>Kitasatosporales</taxon>
        <taxon>Streptomycetaceae</taxon>
        <taxon>Streptomyces</taxon>
    </lineage>
</organism>
<dbReference type="GeneID" id="86830542"/>
<keyword evidence="2" id="KW-1185">Reference proteome</keyword>
<reference evidence="1 2" key="1">
    <citation type="submission" date="2020-10" db="EMBL/GenBank/DDBJ databases">
        <title>Sequencing the genomes of 1000 actinobacteria strains.</title>
        <authorList>
            <person name="Klenk H.-P."/>
        </authorList>
    </citation>
    <scope>NUCLEOTIDE SEQUENCE [LARGE SCALE GENOMIC DNA]</scope>
    <source>
        <strain evidence="1 2">DSM 41803</strain>
    </source>
</reference>
<dbReference type="OrthoDB" id="4255028at2"/>
<evidence type="ECO:0000313" key="1">
    <source>
        <dbReference type="EMBL" id="MBE1599876.1"/>
    </source>
</evidence>
<protein>
    <submittedName>
        <fullName evidence="1">Uncharacterized protein</fullName>
    </submittedName>
</protein>